<reference evidence="16" key="1">
    <citation type="submission" date="2020-10" db="EMBL/GenBank/DDBJ databases">
        <authorList>
            <person name="Kikuchi T."/>
        </authorList>
    </citation>
    <scope>NUCLEOTIDE SEQUENCE</scope>
    <source>
        <strain evidence="16">NKZ352</strain>
    </source>
</reference>
<feature type="region of interest" description="Disordered" evidence="13">
    <location>
        <begin position="425"/>
        <end position="445"/>
    </location>
</feature>
<dbReference type="InterPro" id="IPR003280">
    <property type="entry name" value="2pore_dom_K_chnl"/>
</dbReference>
<dbReference type="EMBL" id="CAJGYM010000005">
    <property type="protein sequence ID" value="CAD6186828.1"/>
    <property type="molecule type" value="Genomic_DNA"/>
</dbReference>
<comment type="caution">
    <text evidence="16">The sequence shown here is derived from an EMBL/GenBank/DDBJ whole genome shotgun (WGS) entry which is preliminary data.</text>
</comment>
<dbReference type="AlphaFoldDB" id="A0A8S1GVR3"/>
<evidence type="ECO:0000256" key="14">
    <source>
        <dbReference type="SAM" id="Phobius"/>
    </source>
</evidence>
<dbReference type="Gene3D" id="1.10.287.70">
    <property type="match status" value="1"/>
</dbReference>
<feature type="transmembrane region" description="Helical" evidence="14">
    <location>
        <begin position="287"/>
        <end position="308"/>
    </location>
</feature>
<evidence type="ECO:0000256" key="5">
    <source>
        <dbReference type="ARBA" id="ARBA00022692"/>
    </source>
</evidence>
<evidence type="ECO:0000256" key="1">
    <source>
        <dbReference type="ARBA" id="ARBA00004141"/>
    </source>
</evidence>
<dbReference type="Pfam" id="PF07885">
    <property type="entry name" value="Ion_trans_2"/>
    <property type="match status" value="2"/>
</dbReference>
<evidence type="ECO:0000256" key="6">
    <source>
        <dbReference type="ARBA" id="ARBA00022826"/>
    </source>
</evidence>
<evidence type="ECO:0000256" key="2">
    <source>
        <dbReference type="ARBA" id="ARBA00006666"/>
    </source>
</evidence>
<evidence type="ECO:0000256" key="9">
    <source>
        <dbReference type="ARBA" id="ARBA00023065"/>
    </source>
</evidence>
<keyword evidence="3 12" id="KW-0813">Transport</keyword>
<proteinExistence type="inferred from homology"/>
<keyword evidence="8 14" id="KW-1133">Transmembrane helix</keyword>
<evidence type="ECO:0000256" key="8">
    <source>
        <dbReference type="ARBA" id="ARBA00022989"/>
    </source>
</evidence>
<dbReference type="GO" id="GO:0030322">
    <property type="term" value="P:stabilization of membrane potential"/>
    <property type="evidence" value="ECO:0007669"/>
    <property type="project" value="TreeGrafter"/>
</dbReference>
<organism evidence="16 17">
    <name type="scientific">Caenorhabditis auriculariae</name>
    <dbReference type="NCBI Taxonomy" id="2777116"/>
    <lineage>
        <taxon>Eukaryota</taxon>
        <taxon>Metazoa</taxon>
        <taxon>Ecdysozoa</taxon>
        <taxon>Nematoda</taxon>
        <taxon>Chromadorea</taxon>
        <taxon>Rhabditida</taxon>
        <taxon>Rhabditina</taxon>
        <taxon>Rhabditomorpha</taxon>
        <taxon>Rhabditoidea</taxon>
        <taxon>Rhabditidae</taxon>
        <taxon>Peloderinae</taxon>
        <taxon>Caenorhabditis</taxon>
    </lineage>
</organism>
<keyword evidence="11 12" id="KW-0407">Ion channel</keyword>
<dbReference type="SUPFAM" id="SSF81324">
    <property type="entry name" value="Voltage-gated potassium channels"/>
    <property type="match status" value="2"/>
</dbReference>
<feature type="domain" description="Potassium channel" evidence="15">
    <location>
        <begin position="241"/>
        <end position="312"/>
    </location>
</feature>
<feature type="transmembrane region" description="Helical" evidence="14">
    <location>
        <begin position="154"/>
        <end position="171"/>
    </location>
</feature>
<feature type="transmembrane region" description="Helical" evidence="14">
    <location>
        <begin position="235"/>
        <end position="255"/>
    </location>
</feature>
<evidence type="ECO:0000313" key="17">
    <source>
        <dbReference type="Proteomes" id="UP000835052"/>
    </source>
</evidence>
<dbReference type="OrthoDB" id="297496at2759"/>
<dbReference type="GO" id="GO:0005886">
    <property type="term" value="C:plasma membrane"/>
    <property type="evidence" value="ECO:0007669"/>
    <property type="project" value="TreeGrafter"/>
</dbReference>
<dbReference type="GO" id="GO:0022841">
    <property type="term" value="F:potassium ion leak channel activity"/>
    <property type="evidence" value="ECO:0007669"/>
    <property type="project" value="TreeGrafter"/>
</dbReference>
<accession>A0A8S1GVR3</accession>
<feature type="transmembrane region" description="Helical" evidence="14">
    <location>
        <begin position="261"/>
        <end position="280"/>
    </location>
</feature>
<keyword evidence="9 12" id="KW-0406">Ion transport</keyword>
<dbReference type="PANTHER" id="PTHR11003">
    <property type="entry name" value="POTASSIUM CHANNEL, SUBFAMILY K"/>
    <property type="match status" value="1"/>
</dbReference>
<comment type="similarity">
    <text evidence="2 12">Belongs to the two pore domain potassium channel (TC 1.A.1.8) family.</text>
</comment>
<evidence type="ECO:0000259" key="15">
    <source>
        <dbReference type="Pfam" id="PF07885"/>
    </source>
</evidence>
<comment type="subcellular location">
    <subcellularLocation>
        <location evidence="1">Membrane</location>
        <topology evidence="1">Multi-pass membrane protein</topology>
    </subcellularLocation>
</comment>
<keyword evidence="6" id="KW-0631">Potassium channel</keyword>
<dbReference type="InterPro" id="IPR013099">
    <property type="entry name" value="K_chnl_dom"/>
</dbReference>
<gene>
    <name evidence="16" type="ORF">CAUJ_LOCUS2747</name>
</gene>
<sequence length="455" mass="52603">MMFRRVSLSLRDKRMFWNLVAVNYEKYHLHHFMLFVFLLCYSLFGAFVFVLLEAEHERSSNDETSMKLVRQSVAAKNFFVERVQSMYFQRSNQSDFYEAQLRKALVDYDQAMGISRRSEVLPKWDIWGGLYYAGTIFTTIGYGDLAAVTIGGRIFTMLYAVIGIPMVITILNDWGTMLFHTVNSFWQNYALQWINLISRKLKEKSRPSEEEGICSKNEDLPSKSARTDGQHPMPLFLVVVVLFSWVSLCTVVFSFLENWTFFESVYFFFISMTTIGFGDLTPGHRVAVANFLLILIGLSVVSMSINVVQMQLEVLFARIVKRIESDFKNNLSSGADDRKRSIGVTAVCDVEKSKKKGMEKEGDVTDKYADALGGTEKLLMRFMSHHQKKMLNDKFEERAKMRNKYTQTTNKIKVASVQTADKFEPLWTEEEENDEPNTSKSRINTRRLYIYNTGE</sequence>
<evidence type="ECO:0000256" key="13">
    <source>
        <dbReference type="SAM" id="MobiDB-lite"/>
    </source>
</evidence>
<evidence type="ECO:0000256" key="4">
    <source>
        <dbReference type="ARBA" id="ARBA00022538"/>
    </source>
</evidence>
<evidence type="ECO:0000256" key="3">
    <source>
        <dbReference type="ARBA" id="ARBA00022448"/>
    </source>
</evidence>
<evidence type="ECO:0000256" key="11">
    <source>
        <dbReference type="ARBA" id="ARBA00023303"/>
    </source>
</evidence>
<dbReference type="PRINTS" id="PR01333">
    <property type="entry name" value="2POREKCHANEL"/>
</dbReference>
<keyword evidence="10 14" id="KW-0472">Membrane</keyword>
<dbReference type="Proteomes" id="UP000835052">
    <property type="component" value="Unassembled WGS sequence"/>
</dbReference>
<evidence type="ECO:0000256" key="7">
    <source>
        <dbReference type="ARBA" id="ARBA00022958"/>
    </source>
</evidence>
<dbReference type="GO" id="GO:0015271">
    <property type="term" value="F:outward rectifier potassium channel activity"/>
    <property type="evidence" value="ECO:0007669"/>
    <property type="project" value="TreeGrafter"/>
</dbReference>
<feature type="transmembrane region" description="Helical" evidence="14">
    <location>
        <begin position="32"/>
        <end position="52"/>
    </location>
</feature>
<keyword evidence="5 12" id="KW-0812">Transmembrane</keyword>
<feature type="transmembrane region" description="Helical" evidence="14">
    <location>
        <begin position="124"/>
        <end position="142"/>
    </location>
</feature>
<evidence type="ECO:0000256" key="10">
    <source>
        <dbReference type="ARBA" id="ARBA00023136"/>
    </source>
</evidence>
<evidence type="ECO:0000256" key="12">
    <source>
        <dbReference type="RuleBase" id="RU003857"/>
    </source>
</evidence>
<keyword evidence="7" id="KW-0630">Potassium</keyword>
<feature type="domain" description="Potassium channel" evidence="15">
    <location>
        <begin position="119"/>
        <end position="179"/>
    </location>
</feature>
<name>A0A8S1GVR3_9PELO</name>
<keyword evidence="17" id="KW-1185">Reference proteome</keyword>
<protein>
    <recommendedName>
        <fullName evidence="15">Potassium channel domain-containing protein</fullName>
    </recommendedName>
</protein>
<dbReference type="PRINTS" id="PR01095">
    <property type="entry name" value="TASKCHANNEL"/>
</dbReference>
<dbReference type="InterPro" id="IPR003092">
    <property type="entry name" value="2pore_dom_K_chnl_TASK"/>
</dbReference>
<dbReference type="PANTHER" id="PTHR11003:SF324">
    <property type="entry name" value="POTASSIUM CHANNEL DOMAIN-CONTAINING PROTEIN"/>
    <property type="match status" value="1"/>
</dbReference>
<evidence type="ECO:0000313" key="16">
    <source>
        <dbReference type="EMBL" id="CAD6186828.1"/>
    </source>
</evidence>
<keyword evidence="4" id="KW-0633">Potassium transport</keyword>